<dbReference type="Proteomes" id="UP000230779">
    <property type="component" value="Unassembled WGS sequence"/>
</dbReference>
<dbReference type="InterPro" id="IPR027417">
    <property type="entry name" value="P-loop_NTPase"/>
</dbReference>
<dbReference type="Gene3D" id="1.10.1750.10">
    <property type="match status" value="1"/>
</dbReference>
<evidence type="ECO:0000256" key="9">
    <source>
        <dbReference type="NCBIfam" id="TIGR00362"/>
    </source>
</evidence>
<dbReference type="GO" id="GO:0006270">
    <property type="term" value="P:DNA replication initiation"/>
    <property type="evidence" value="ECO:0007669"/>
    <property type="project" value="UniProtKB-UniRule"/>
</dbReference>
<evidence type="ECO:0000256" key="2">
    <source>
        <dbReference type="ARBA" id="ARBA00022490"/>
    </source>
</evidence>
<proteinExistence type="inferred from homology"/>
<dbReference type="InterPro" id="IPR010921">
    <property type="entry name" value="Trp_repressor/repl_initiator"/>
</dbReference>
<evidence type="ECO:0000259" key="12">
    <source>
        <dbReference type="SMART" id="SM00382"/>
    </source>
</evidence>
<dbReference type="PRINTS" id="PR00051">
    <property type="entry name" value="DNAA"/>
</dbReference>
<feature type="domain" description="AAA+ ATPase" evidence="12">
    <location>
        <begin position="151"/>
        <end position="282"/>
    </location>
</feature>
<dbReference type="AlphaFoldDB" id="A0A2M7RJK7"/>
<dbReference type="SMART" id="SM00760">
    <property type="entry name" value="Bac_DnaA_C"/>
    <property type="match status" value="1"/>
</dbReference>
<dbReference type="CDD" id="cd00009">
    <property type="entry name" value="AAA"/>
    <property type="match status" value="1"/>
</dbReference>
<feature type="domain" description="Chromosomal replication initiator DnaA C-terminal" evidence="13">
    <location>
        <begin position="364"/>
        <end position="433"/>
    </location>
</feature>
<keyword evidence="7 8" id="KW-0238">DNA-binding</keyword>
<keyword evidence="3 8" id="KW-0235">DNA replication</keyword>
<evidence type="ECO:0000256" key="10">
    <source>
        <dbReference type="RuleBase" id="RU000577"/>
    </source>
</evidence>
<dbReference type="Pfam" id="PF11638">
    <property type="entry name" value="DnaA_N"/>
    <property type="match status" value="1"/>
</dbReference>
<keyword evidence="6 8" id="KW-0446">Lipid-binding</keyword>
<evidence type="ECO:0000313" key="14">
    <source>
        <dbReference type="EMBL" id="PIY96894.1"/>
    </source>
</evidence>
<keyword evidence="2 8" id="KW-0963">Cytoplasm</keyword>
<dbReference type="FunFam" id="3.40.50.300:FF:000668">
    <property type="entry name" value="Chromosomal replication initiator protein DnaA"/>
    <property type="match status" value="1"/>
</dbReference>
<organism evidence="14 15">
    <name type="scientific">Candidatus Kerfeldbacteria bacterium CG_4_10_14_0_8_um_filter_42_10</name>
    <dbReference type="NCBI Taxonomy" id="2014248"/>
    <lineage>
        <taxon>Bacteria</taxon>
        <taxon>Candidatus Kerfeldiibacteriota</taxon>
    </lineage>
</organism>
<dbReference type="HAMAP" id="MF_00377">
    <property type="entry name" value="DnaA_bact"/>
    <property type="match status" value="1"/>
</dbReference>
<protein>
    <recommendedName>
        <fullName evidence="8 9">Chromosomal replication initiator protein DnaA</fullName>
    </recommendedName>
</protein>
<feature type="binding site" evidence="8">
    <location>
        <position position="164"/>
    </location>
    <ligand>
        <name>ATP</name>
        <dbReference type="ChEBI" id="CHEBI:30616"/>
    </ligand>
</feature>
<gene>
    <name evidence="8" type="primary">dnaA</name>
    <name evidence="14" type="ORF">COY66_02540</name>
</gene>
<dbReference type="InterPro" id="IPR038454">
    <property type="entry name" value="DnaA_N_sf"/>
</dbReference>
<comment type="domain">
    <text evidence="8">Domain I is involved in oligomerization and binding regulators, domain II is flexibile and of varying length in different bacteria, domain III forms the AAA+ region, while domain IV binds dsDNA.</text>
</comment>
<dbReference type="InterPro" id="IPR013159">
    <property type="entry name" value="DnaA_C"/>
</dbReference>
<evidence type="ECO:0000256" key="6">
    <source>
        <dbReference type="ARBA" id="ARBA00023121"/>
    </source>
</evidence>
<feature type="binding site" evidence="8">
    <location>
        <position position="166"/>
    </location>
    <ligand>
        <name>ATP</name>
        <dbReference type="ChEBI" id="CHEBI:30616"/>
    </ligand>
</feature>
<reference evidence="14 15" key="1">
    <citation type="submission" date="2017-09" db="EMBL/GenBank/DDBJ databases">
        <title>Depth-based differentiation of microbial function through sediment-hosted aquifers and enrichment of novel symbionts in the deep terrestrial subsurface.</title>
        <authorList>
            <person name="Probst A.J."/>
            <person name="Ladd B."/>
            <person name="Jarett J.K."/>
            <person name="Geller-Mcgrath D.E."/>
            <person name="Sieber C.M."/>
            <person name="Emerson J.B."/>
            <person name="Anantharaman K."/>
            <person name="Thomas B.C."/>
            <person name="Malmstrom R."/>
            <person name="Stieglmeier M."/>
            <person name="Klingl A."/>
            <person name="Woyke T."/>
            <person name="Ryan C.M."/>
            <person name="Banfield J.F."/>
        </authorList>
    </citation>
    <scope>NUCLEOTIDE SEQUENCE [LARGE SCALE GENOMIC DNA]</scope>
    <source>
        <strain evidence="14">CG_4_10_14_0_8_um_filter_42_10</strain>
    </source>
</reference>
<feature type="region of interest" description="Domain IV, binds dsDNA" evidence="8">
    <location>
        <begin position="336"/>
        <end position="456"/>
    </location>
</feature>
<evidence type="ECO:0000256" key="3">
    <source>
        <dbReference type="ARBA" id="ARBA00022705"/>
    </source>
</evidence>
<name>A0A2M7RJK7_9BACT</name>
<accession>A0A2M7RJK7</accession>
<dbReference type="SMART" id="SM00382">
    <property type="entry name" value="AAA"/>
    <property type="match status" value="1"/>
</dbReference>
<evidence type="ECO:0000259" key="13">
    <source>
        <dbReference type="SMART" id="SM00760"/>
    </source>
</evidence>
<dbReference type="GO" id="GO:0005737">
    <property type="term" value="C:cytoplasm"/>
    <property type="evidence" value="ECO:0007669"/>
    <property type="project" value="UniProtKB-SubCell"/>
</dbReference>
<feature type="binding site" evidence="8">
    <location>
        <position position="162"/>
    </location>
    <ligand>
        <name>ATP</name>
        <dbReference type="ChEBI" id="CHEBI:30616"/>
    </ligand>
</feature>
<comment type="caution">
    <text evidence="14">The sequence shown here is derived from an EMBL/GenBank/DDBJ whole genome shotgun (WGS) entry which is preliminary data.</text>
</comment>
<dbReference type="GO" id="GO:0005524">
    <property type="term" value="F:ATP binding"/>
    <property type="evidence" value="ECO:0007669"/>
    <property type="project" value="UniProtKB-UniRule"/>
</dbReference>
<dbReference type="Pfam" id="PF00308">
    <property type="entry name" value="Bac_DnaA"/>
    <property type="match status" value="1"/>
</dbReference>
<evidence type="ECO:0000313" key="15">
    <source>
        <dbReference type="Proteomes" id="UP000230779"/>
    </source>
</evidence>
<dbReference type="InterPro" id="IPR020591">
    <property type="entry name" value="Chromosome_initiator_DnaA-like"/>
</dbReference>
<dbReference type="GO" id="GO:0008289">
    <property type="term" value="F:lipid binding"/>
    <property type="evidence" value="ECO:0007669"/>
    <property type="project" value="UniProtKB-KW"/>
</dbReference>
<dbReference type="Gene3D" id="1.10.8.60">
    <property type="match status" value="1"/>
</dbReference>
<evidence type="ECO:0000256" key="5">
    <source>
        <dbReference type="ARBA" id="ARBA00022840"/>
    </source>
</evidence>
<comment type="caution">
    <text evidence="8">Lacks conserved residue(s) required for the propagation of feature annotation.</text>
</comment>
<sequence length="456" mass="51934">MNKEQLWQAVLGELELSLSKANFTTWFKNTFILELEETKVIIAVPNTFTKTWFENKYHKAISQAFQNLTDNRLKEIVYQVESIKNIQILSADANEGEKPKKPMDAATKKEDASATVNGLNPRYTFENFVVGKGNDLAKAACEAVAEKPGIVYNPLFIYGGVGLGKTHLLQGIGHKTLEIFKNKKVVYVTCERFTNEFIQAVSKGTTEKFKDFYRSADLLLIDDIQFLATKERTQEEFFHTFNALHQLNKQIVISSDRPPKAIPALEQRLVSRFEWGMIADISSPDLETRIAILESKCREKGFDILDRDLLAYIASSVQSNVRELEGALNRLIAHHELNNSTFDLETAKNVLSALSTNPRRGAITPKKLINTVAEFYDIGIAELVGDCRKKELVVPRQITMYLMREEMKSSYPNIGQEIGGRDHTTAMHAYMKIVKEVEEDEKIKQEIELIRQRLYN</sequence>
<dbReference type="Gene3D" id="3.40.50.300">
    <property type="entry name" value="P-loop containing nucleotide triphosphate hydrolases"/>
    <property type="match status" value="1"/>
</dbReference>
<comment type="similarity">
    <text evidence="1 8 11">Belongs to the DnaA family.</text>
</comment>
<dbReference type="InterPro" id="IPR024633">
    <property type="entry name" value="DnaA_N_dom"/>
</dbReference>
<comment type="subunit">
    <text evidence="8">Oligomerizes as a right-handed, spiral filament on DNA at oriC.</text>
</comment>
<dbReference type="Gene3D" id="3.30.300.180">
    <property type="match status" value="1"/>
</dbReference>
<dbReference type="CDD" id="cd06571">
    <property type="entry name" value="Bac_DnaA_C"/>
    <property type="match status" value="1"/>
</dbReference>
<dbReference type="SUPFAM" id="SSF52540">
    <property type="entry name" value="P-loop containing nucleoside triphosphate hydrolases"/>
    <property type="match status" value="1"/>
</dbReference>
<dbReference type="PANTHER" id="PTHR30050:SF2">
    <property type="entry name" value="CHROMOSOMAL REPLICATION INITIATOR PROTEIN DNAA"/>
    <property type="match status" value="1"/>
</dbReference>
<evidence type="ECO:0000256" key="7">
    <source>
        <dbReference type="ARBA" id="ARBA00023125"/>
    </source>
</evidence>
<dbReference type="InterPro" id="IPR001957">
    <property type="entry name" value="Chromosome_initiator_DnaA"/>
</dbReference>
<comment type="subcellular location">
    <subcellularLocation>
        <location evidence="8">Cytoplasm</location>
    </subcellularLocation>
</comment>
<dbReference type="NCBIfam" id="TIGR00362">
    <property type="entry name" value="DnaA"/>
    <property type="match status" value="1"/>
</dbReference>
<feature type="region of interest" description="Domain I, interacts with DnaA modulators" evidence="8">
    <location>
        <begin position="1"/>
        <end position="106"/>
    </location>
</feature>
<dbReference type="GO" id="GO:0003688">
    <property type="term" value="F:DNA replication origin binding"/>
    <property type="evidence" value="ECO:0007669"/>
    <property type="project" value="UniProtKB-UniRule"/>
</dbReference>
<evidence type="ECO:0000256" key="11">
    <source>
        <dbReference type="RuleBase" id="RU004227"/>
    </source>
</evidence>
<dbReference type="InterPro" id="IPR003593">
    <property type="entry name" value="AAA+_ATPase"/>
</dbReference>
<keyword evidence="4 8" id="KW-0547">Nucleotide-binding</keyword>
<dbReference type="InterPro" id="IPR013317">
    <property type="entry name" value="DnaA_dom"/>
</dbReference>
<feature type="binding site" evidence="8">
    <location>
        <position position="165"/>
    </location>
    <ligand>
        <name>ATP</name>
        <dbReference type="ChEBI" id="CHEBI:30616"/>
    </ligand>
</feature>
<evidence type="ECO:0000256" key="8">
    <source>
        <dbReference type="HAMAP-Rule" id="MF_00377"/>
    </source>
</evidence>
<dbReference type="Pfam" id="PF08299">
    <property type="entry name" value="Bac_DnaA_C"/>
    <property type="match status" value="1"/>
</dbReference>
<evidence type="ECO:0000256" key="1">
    <source>
        <dbReference type="ARBA" id="ARBA00006583"/>
    </source>
</evidence>
<dbReference type="GO" id="GO:0005886">
    <property type="term" value="C:plasma membrane"/>
    <property type="evidence" value="ECO:0007669"/>
    <property type="project" value="TreeGrafter"/>
</dbReference>
<dbReference type="EMBL" id="PFMD01000025">
    <property type="protein sequence ID" value="PIY96894.1"/>
    <property type="molecule type" value="Genomic_DNA"/>
</dbReference>
<keyword evidence="5 8" id="KW-0067">ATP-binding</keyword>
<dbReference type="GO" id="GO:0006275">
    <property type="term" value="P:regulation of DNA replication"/>
    <property type="evidence" value="ECO:0007669"/>
    <property type="project" value="UniProtKB-UniRule"/>
</dbReference>
<evidence type="ECO:0000256" key="4">
    <source>
        <dbReference type="ARBA" id="ARBA00022741"/>
    </source>
</evidence>
<comment type="function">
    <text evidence="8 10">Plays an essential role in the initiation and regulation of chromosomal replication. ATP-DnaA binds to the origin of replication (oriC) to initiate formation of the DNA replication initiation complex once per cell cycle. Binds the DnaA box (a 9 base pair repeat at the origin) and separates the double-stranded (ds)DNA. Forms a right-handed helical filament on oriC DNA; dsDNA binds to the exterior of the filament while single-stranded (ss)DNA is stabiized in the filament's interior. The ATP-DnaA-oriC complex binds and stabilizes one strand of the AT-rich DNA unwinding element (DUE), permitting loading of DNA polymerase. After initiation quickly degrades to an ADP-DnaA complex that is not apt for DNA replication. Binds acidic phospholipids.</text>
</comment>
<dbReference type="SUPFAM" id="SSF48295">
    <property type="entry name" value="TrpR-like"/>
    <property type="match status" value="1"/>
</dbReference>
<dbReference type="PANTHER" id="PTHR30050">
    <property type="entry name" value="CHROMOSOMAL REPLICATION INITIATOR PROTEIN DNAA"/>
    <property type="match status" value="1"/>
</dbReference>